<dbReference type="Gramene" id="TraesSTA5D03G03201510.1">
    <property type="protein sequence ID" value="TraesSTA5D03G03201510.1.CDS1"/>
    <property type="gene ID" value="TraesSTA5D03G03201510"/>
</dbReference>
<dbReference type="Gramene" id="TraesWEE_scaffold_116053_01G000100.1">
    <property type="protein sequence ID" value="TraesWEE_scaffold_116053_01G000100.1"/>
    <property type="gene ID" value="TraesWEE_scaffold_116053_01G000100"/>
</dbReference>
<feature type="region of interest" description="Disordered" evidence="1">
    <location>
        <begin position="1"/>
        <end position="45"/>
    </location>
</feature>
<keyword evidence="3" id="KW-1185">Reference proteome</keyword>
<evidence type="ECO:0000313" key="3">
    <source>
        <dbReference type="Proteomes" id="UP000019116"/>
    </source>
</evidence>
<reference evidence="2" key="1">
    <citation type="submission" date="2018-08" db="EMBL/GenBank/DDBJ databases">
        <authorList>
            <person name="Rossello M."/>
        </authorList>
    </citation>
    <scope>NUCLEOTIDE SEQUENCE [LARGE SCALE GENOMIC DNA]</scope>
    <source>
        <strain evidence="2">cv. Chinese Spring</strain>
    </source>
</reference>
<accession>A0A3B6N173</accession>
<dbReference type="Gramene" id="TraesCS5D03G1070900.1">
    <property type="protein sequence ID" value="TraesCS5D03G1070900.1.CDS1"/>
    <property type="gene ID" value="TraesCS5D03G1070900"/>
</dbReference>
<dbReference type="Gramene" id="TraesRN5D0101106700.1">
    <property type="protein sequence ID" value="TraesRN5D0101106700.1"/>
    <property type="gene ID" value="TraesRN5D0101106700"/>
</dbReference>
<dbReference type="Gramene" id="TraesCLE_scaffold_479822_01G000100.1">
    <property type="protein sequence ID" value="TraesCLE_scaffold_479822_01G000100.1"/>
    <property type="gene ID" value="TraesCLE_scaffold_479822_01G000100"/>
</dbReference>
<dbReference type="Gramene" id="TraesROB_scaffold_462807_01G000100.1">
    <property type="protein sequence ID" value="TraesROB_scaffold_462807_01G000100.1"/>
    <property type="gene ID" value="TraesROB_scaffold_462807_01G000100"/>
</dbReference>
<dbReference type="AlphaFoldDB" id="A0A3B6N173"/>
<dbReference type="Gramene" id="TraesCS5D02G487400.1">
    <property type="protein sequence ID" value="TraesCS5D02G487400.1.cds1"/>
    <property type="gene ID" value="TraesCS5D02G487400"/>
</dbReference>
<reference evidence="2" key="2">
    <citation type="submission" date="2018-10" db="UniProtKB">
        <authorList>
            <consortium name="EnsemblPlants"/>
        </authorList>
    </citation>
    <scope>IDENTIFICATION</scope>
</reference>
<proteinExistence type="predicted"/>
<evidence type="ECO:0000256" key="1">
    <source>
        <dbReference type="SAM" id="MobiDB-lite"/>
    </source>
</evidence>
<organism evidence="2">
    <name type="scientific">Triticum aestivum</name>
    <name type="common">Wheat</name>
    <dbReference type="NCBI Taxonomy" id="4565"/>
    <lineage>
        <taxon>Eukaryota</taxon>
        <taxon>Viridiplantae</taxon>
        <taxon>Streptophyta</taxon>
        <taxon>Embryophyta</taxon>
        <taxon>Tracheophyta</taxon>
        <taxon>Spermatophyta</taxon>
        <taxon>Magnoliopsida</taxon>
        <taxon>Liliopsida</taxon>
        <taxon>Poales</taxon>
        <taxon>Poaceae</taxon>
        <taxon>BOP clade</taxon>
        <taxon>Pooideae</taxon>
        <taxon>Triticodae</taxon>
        <taxon>Triticeae</taxon>
        <taxon>Triticinae</taxon>
        <taxon>Triticum</taxon>
    </lineage>
</organism>
<dbReference type="Gramene" id="TraesCAD_scaffold_376405_01G000100.1">
    <property type="protein sequence ID" value="TraesCAD_scaffold_376405_01G000100.1"/>
    <property type="gene ID" value="TraesCAD_scaffold_376405_01G000100"/>
</dbReference>
<dbReference type="SMR" id="A0A3B6N173"/>
<dbReference type="Proteomes" id="UP000019116">
    <property type="component" value="Chromosome 5D"/>
</dbReference>
<sequence length="109" mass="11387">MAGAGGGEEQDLGRRHGEQASASSTTVEVKDSPCTGETGASSGAGHIAAQLIGALRRSQEELATMGKADVLAYEDRLRALRLRVLQKIQEEEAKAAAAEQPTTEPRRAG</sequence>
<protein>
    <submittedName>
        <fullName evidence="2">Uncharacterized protein</fullName>
    </submittedName>
</protein>
<evidence type="ECO:0000313" key="2">
    <source>
        <dbReference type="EnsemblPlants" id="TraesCS5D02G487400.1.cds1"/>
    </source>
</evidence>
<dbReference type="EnsemblPlants" id="TraesCS5D02G487400.1">
    <property type="protein sequence ID" value="TraesCS5D02G487400.1.cds1"/>
    <property type="gene ID" value="TraesCS5D02G487400"/>
</dbReference>
<name>A0A3B6N173_WHEAT</name>